<accession>A0A2P2PJW7</accession>
<dbReference type="AlphaFoldDB" id="A0A2P2PJW7"/>
<organism evidence="1">
    <name type="scientific">Rhizophora mucronata</name>
    <name type="common">Asiatic mangrove</name>
    <dbReference type="NCBI Taxonomy" id="61149"/>
    <lineage>
        <taxon>Eukaryota</taxon>
        <taxon>Viridiplantae</taxon>
        <taxon>Streptophyta</taxon>
        <taxon>Embryophyta</taxon>
        <taxon>Tracheophyta</taxon>
        <taxon>Spermatophyta</taxon>
        <taxon>Magnoliopsida</taxon>
        <taxon>eudicotyledons</taxon>
        <taxon>Gunneridae</taxon>
        <taxon>Pentapetalae</taxon>
        <taxon>rosids</taxon>
        <taxon>fabids</taxon>
        <taxon>Malpighiales</taxon>
        <taxon>Rhizophoraceae</taxon>
        <taxon>Rhizophora</taxon>
    </lineage>
</organism>
<sequence>MTRSVRQRRTPGLLLDSTLCVSLMNPLLQLSLMAWTKRRAVLGRRMC</sequence>
<protein>
    <submittedName>
        <fullName evidence="1">Heat shock protein 70</fullName>
    </submittedName>
</protein>
<reference evidence="1" key="1">
    <citation type="submission" date="2018-02" db="EMBL/GenBank/DDBJ databases">
        <title>Rhizophora mucronata_Transcriptome.</title>
        <authorList>
            <person name="Meera S.P."/>
            <person name="Sreeshan A."/>
            <person name="Augustine A."/>
        </authorList>
    </citation>
    <scope>NUCLEOTIDE SEQUENCE</scope>
    <source>
        <tissue evidence="1">Leaf</tissue>
    </source>
</reference>
<dbReference type="EMBL" id="GGEC01074511">
    <property type="protein sequence ID" value="MBX54995.1"/>
    <property type="molecule type" value="Transcribed_RNA"/>
</dbReference>
<name>A0A2P2PJW7_RHIMU</name>
<evidence type="ECO:0000313" key="1">
    <source>
        <dbReference type="EMBL" id="MBX54995.1"/>
    </source>
</evidence>
<keyword evidence="1" id="KW-0346">Stress response</keyword>
<proteinExistence type="predicted"/>